<gene>
    <name evidence="7" type="primary">pth</name>
    <name evidence="10" type="ORF">AUJ40_01665</name>
</gene>
<dbReference type="GO" id="GO:0072344">
    <property type="term" value="P:rescue of stalled ribosome"/>
    <property type="evidence" value="ECO:0007669"/>
    <property type="project" value="UniProtKB-UniRule"/>
</dbReference>
<proteinExistence type="inferred from homology"/>
<evidence type="ECO:0000256" key="1">
    <source>
        <dbReference type="ARBA" id="ARBA00013260"/>
    </source>
</evidence>
<dbReference type="Proteomes" id="UP000182753">
    <property type="component" value="Unassembled WGS sequence"/>
</dbReference>
<evidence type="ECO:0000256" key="9">
    <source>
        <dbReference type="RuleBase" id="RU004320"/>
    </source>
</evidence>
<name>A0A1J4RUI4_9BACT</name>
<evidence type="ECO:0000256" key="8">
    <source>
        <dbReference type="RuleBase" id="RU000673"/>
    </source>
</evidence>
<dbReference type="SUPFAM" id="SSF53178">
    <property type="entry name" value="Peptidyl-tRNA hydrolase-like"/>
    <property type="match status" value="1"/>
</dbReference>
<comment type="caution">
    <text evidence="10">The sequence shown here is derived from an EMBL/GenBank/DDBJ whole genome shotgun (WGS) entry which is preliminary data.</text>
</comment>
<dbReference type="EMBL" id="MNUJ01000034">
    <property type="protein sequence ID" value="OIN89574.1"/>
    <property type="molecule type" value="Genomic_DNA"/>
</dbReference>
<evidence type="ECO:0000256" key="3">
    <source>
        <dbReference type="ARBA" id="ARBA00022801"/>
    </source>
</evidence>
<accession>A0A1J4RUI4</accession>
<dbReference type="EC" id="3.1.1.29" evidence="1 7"/>
<dbReference type="CDD" id="cd00462">
    <property type="entry name" value="PTH"/>
    <property type="match status" value="1"/>
</dbReference>
<feature type="binding site" evidence="7">
    <location>
        <position position="72"/>
    </location>
    <ligand>
        <name>tRNA</name>
        <dbReference type="ChEBI" id="CHEBI:17843"/>
    </ligand>
</feature>
<evidence type="ECO:0000256" key="7">
    <source>
        <dbReference type="HAMAP-Rule" id="MF_00083"/>
    </source>
</evidence>
<dbReference type="GO" id="GO:0004045">
    <property type="term" value="F:peptidyl-tRNA hydrolase activity"/>
    <property type="evidence" value="ECO:0007669"/>
    <property type="project" value="UniProtKB-UniRule"/>
</dbReference>
<dbReference type="PANTHER" id="PTHR17224:SF1">
    <property type="entry name" value="PEPTIDYL-TRNA HYDROLASE"/>
    <property type="match status" value="1"/>
</dbReference>
<dbReference type="PANTHER" id="PTHR17224">
    <property type="entry name" value="PEPTIDYL-TRNA HYDROLASE"/>
    <property type="match status" value="1"/>
</dbReference>
<comment type="subunit">
    <text evidence="7">Monomer.</text>
</comment>
<dbReference type="GO" id="GO:0005737">
    <property type="term" value="C:cytoplasm"/>
    <property type="evidence" value="ECO:0007669"/>
    <property type="project" value="UniProtKB-SubCell"/>
</dbReference>
<dbReference type="GO" id="GO:0000049">
    <property type="term" value="F:tRNA binding"/>
    <property type="evidence" value="ECO:0007669"/>
    <property type="project" value="UniProtKB-UniRule"/>
</dbReference>
<keyword evidence="7" id="KW-0963">Cytoplasm</keyword>
<feature type="active site" description="Proton acceptor" evidence="7">
    <location>
        <position position="19"/>
    </location>
</feature>
<dbReference type="Gene3D" id="3.40.50.1470">
    <property type="entry name" value="Peptidyl-tRNA hydrolase"/>
    <property type="match status" value="1"/>
</dbReference>
<dbReference type="PROSITE" id="PS01195">
    <property type="entry name" value="PEPT_TRNA_HYDROL_1"/>
    <property type="match status" value="1"/>
</dbReference>
<dbReference type="GO" id="GO:0006515">
    <property type="term" value="P:protein quality control for misfolded or incompletely synthesized proteins"/>
    <property type="evidence" value="ECO:0007669"/>
    <property type="project" value="UniProtKB-UniRule"/>
</dbReference>
<dbReference type="InterPro" id="IPR036416">
    <property type="entry name" value="Pept_tRNA_hydro_sf"/>
</dbReference>
<evidence type="ECO:0000313" key="11">
    <source>
        <dbReference type="Proteomes" id="UP000182753"/>
    </source>
</evidence>
<reference evidence="10 11" key="1">
    <citation type="journal article" date="2016" name="Environ. Microbiol.">
        <title>Genomic resolution of a cold subsurface aquifer community provides metabolic insights for novel microbes adapted to high CO concentrations.</title>
        <authorList>
            <person name="Probst A.J."/>
            <person name="Castelle C.J."/>
            <person name="Singh A."/>
            <person name="Brown C.T."/>
            <person name="Anantharaman K."/>
            <person name="Sharon I."/>
            <person name="Hug L.A."/>
            <person name="Burstein D."/>
            <person name="Emerson J.B."/>
            <person name="Thomas B.C."/>
            <person name="Banfield J.F."/>
        </authorList>
    </citation>
    <scope>NUCLEOTIDE SEQUENCE [LARGE SCALE GENOMIC DNA]</scope>
    <source>
        <strain evidence="10">CG1_02_42_45</strain>
    </source>
</reference>
<dbReference type="NCBIfam" id="TIGR00447">
    <property type="entry name" value="pth"/>
    <property type="match status" value="1"/>
</dbReference>
<protein>
    <recommendedName>
        <fullName evidence="6 7">Peptidyl-tRNA hydrolase</fullName>
        <shortName evidence="7">Pth</shortName>
        <ecNumber evidence="1 7">3.1.1.29</ecNumber>
    </recommendedName>
</protein>
<comment type="caution">
    <text evidence="7">Lacks conserved residue(s) required for the propagation of feature annotation.</text>
</comment>
<feature type="site" description="Stabilizes the basic form of H active site to accept a proton" evidence="7">
    <location>
        <position position="99"/>
    </location>
</feature>
<organism evidence="10 11">
    <name type="scientific">Candidatus Berkelbacteria bacterium CG1_02_42_45</name>
    <dbReference type="NCBI Taxonomy" id="1805036"/>
    <lineage>
        <taxon>Bacteria</taxon>
        <taxon>Candidatus Berkelbacteria</taxon>
    </lineage>
</organism>
<dbReference type="InterPro" id="IPR001328">
    <property type="entry name" value="Pept_tRNA_hydro"/>
</dbReference>
<keyword evidence="4 7" id="KW-0694">RNA-binding</keyword>
<comment type="subcellular location">
    <subcellularLocation>
        <location evidence="7">Cytoplasm</location>
    </subcellularLocation>
</comment>
<comment type="catalytic activity">
    <reaction evidence="7 8">
        <text>an N-acyl-L-alpha-aminoacyl-tRNA + H2O = an N-acyl-L-amino acid + a tRNA + H(+)</text>
        <dbReference type="Rhea" id="RHEA:54448"/>
        <dbReference type="Rhea" id="RHEA-COMP:10123"/>
        <dbReference type="Rhea" id="RHEA-COMP:13883"/>
        <dbReference type="ChEBI" id="CHEBI:15377"/>
        <dbReference type="ChEBI" id="CHEBI:15378"/>
        <dbReference type="ChEBI" id="CHEBI:59874"/>
        <dbReference type="ChEBI" id="CHEBI:78442"/>
        <dbReference type="ChEBI" id="CHEBI:138191"/>
        <dbReference type="EC" id="3.1.1.29"/>
    </reaction>
</comment>
<comment type="similarity">
    <text evidence="5 7 9">Belongs to the PTH family.</text>
</comment>
<dbReference type="Pfam" id="PF01195">
    <property type="entry name" value="Pept_tRNA_hydro"/>
    <property type="match status" value="1"/>
</dbReference>
<dbReference type="HAMAP" id="MF_00083">
    <property type="entry name" value="Pept_tRNA_hydro_bact"/>
    <property type="match status" value="1"/>
</dbReference>
<dbReference type="AlphaFoldDB" id="A0A1J4RUI4"/>
<comment type="function">
    <text evidence="7">Catalyzes the release of premature peptidyl moieties from peptidyl-tRNA molecules trapped in stalled 50S ribosomal subunits, and thus maintains levels of free tRNAs and 50S ribosomes.</text>
</comment>
<feature type="binding site" evidence="7">
    <location>
        <position position="74"/>
    </location>
    <ligand>
        <name>tRNA</name>
        <dbReference type="ChEBI" id="CHEBI:17843"/>
    </ligand>
</feature>
<feature type="site" description="Discriminates between blocked and unblocked aminoacyl-tRNA" evidence="7">
    <location>
        <position position="9"/>
    </location>
</feature>
<dbReference type="InterPro" id="IPR018171">
    <property type="entry name" value="Pept_tRNA_hydro_CS"/>
</dbReference>
<evidence type="ECO:0000256" key="6">
    <source>
        <dbReference type="ARBA" id="ARBA00050038"/>
    </source>
</evidence>
<sequence>MKIIIGLGNPGKEYEGTRHNVGFDFLNMLIKHPRVNTIGRELIFKLNKKFQAEIAETQIAGDKYIFVKPRSFMNLSGKAVSQIVKFYKADIDDLLVICDDLDLPLGMSRIRLSGSSGGQKGLESIVKALGSNQIARLRIGIADHKIGTAQIEHPYERPEAKVFVLGKFSSREKPVIEKMITKVVDIIVDCLTGKKELTATTFEV</sequence>
<evidence type="ECO:0000256" key="2">
    <source>
        <dbReference type="ARBA" id="ARBA00022555"/>
    </source>
</evidence>
<keyword evidence="2 7" id="KW-0820">tRNA-binding</keyword>
<evidence type="ECO:0000256" key="4">
    <source>
        <dbReference type="ARBA" id="ARBA00022884"/>
    </source>
</evidence>
<evidence type="ECO:0000256" key="5">
    <source>
        <dbReference type="ARBA" id="ARBA00038063"/>
    </source>
</evidence>
<evidence type="ECO:0000313" key="10">
    <source>
        <dbReference type="EMBL" id="OIN89574.1"/>
    </source>
</evidence>
<keyword evidence="3 7" id="KW-0378">Hydrolase</keyword>
<comment type="function">
    <text evidence="7">Hydrolyzes ribosome-free peptidyl-tRNAs (with 1 or more amino acids incorporated), which drop off the ribosome during protein synthesis, or as a result of ribosome stalling.</text>
</comment>
<feature type="binding site" evidence="7">
    <location>
        <position position="14"/>
    </location>
    <ligand>
        <name>tRNA</name>
        <dbReference type="ChEBI" id="CHEBI:17843"/>
    </ligand>
</feature>